<keyword evidence="15" id="KW-0472">Membrane</keyword>
<dbReference type="InterPro" id="IPR001849">
    <property type="entry name" value="PH_domain"/>
</dbReference>
<feature type="compositionally biased region" description="Low complexity" evidence="22">
    <location>
        <begin position="574"/>
        <end position="584"/>
    </location>
</feature>
<dbReference type="InterPro" id="IPR048065">
    <property type="entry name" value="ATG26_PH_GRAM2"/>
</dbReference>
<evidence type="ECO:0000256" key="11">
    <source>
        <dbReference type="ARBA" id="ARBA00022955"/>
    </source>
</evidence>
<dbReference type="EC" id="2.4.1.173" evidence="4"/>
<dbReference type="InterPro" id="IPR002213">
    <property type="entry name" value="UDP_glucos_trans"/>
</dbReference>
<feature type="region of interest" description="Disordered" evidence="22">
    <location>
        <begin position="665"/>
        <end position="802"/>
    </location>
</feature>
<dbReference type="Proteomes" id="UP000245956">
    <property type="component" value="Unassembled WGS sequence"/>
</dbReference>
<dbReference type="FunFam" id="3.40.50.2000:FF:000029">
    <property type="entry name" value="Sterol 3-beta-glucosyltransferase"/>
    <property type="match status" value="1"/>
</dbReference>
<dbReference type="SMART" id="SM00568">
    <property type="entry name" value="GRAM"/>
    <property type="match status" value="1"/>
</dbReference>
<dbReference type="PANTHER" id="PTHR48050">
    <property type="entry name" value="STEROL 3-BETA-GLUCOSYLTRANSFERASE"/>
    <property type="match status" value="1"/>
</dbReference>
<dbReference type="Pfam" id="PF06722">
    <property type="entry name" value="EryCIII-like_C"/>
    <property type="match status" value="1"/>
</dbReference>
<dbReference type="InterPro" id="IPR004276">
    <property type="entry name" value="GlycoTrans_28_N"/>
</dbReference>
<dbReference type="FunFam" id="2.30.29.30:FF:000303">
    <property type="entry name" value="Sterol 3-beta-glucosyltransferase"/>
    <property type="match status" value="1"/>
</dbReference>
<dbReference type="InterPro" id="IPR048066">
    <property type="entry name" value="ATG26_PH_GRAM1"/>
</dbReference>
<evidence type="ECO:0000256" key="1">
    <source>
        <dbReference type="ARBA" id="ARBA00004170"/>
    </source>
</evidence>
<dbReference type="CDD" id="cd13216">
    <property type="entry name" value="PH-GRAM2_AGT26"/>
    <property type="match status" value="1"/>
</dbReference>
<keyword evidence="10" id="KW-0677">Repeat</keyword>
<keyword evidence="16" id="KW-1207">Sterol metabolism</keyword>
<dbReference type="GO" id="GO:0005737">
    <property type="term" value="C:cytoplasm"/>
    <property type="evidence" value="ECO:0007669"/>
    <property type="project" value="UniProtKB-SubCell"/>
</dbReference>
<dbReference type="InterPro" id="IPR004182">
    <property type="entry name" value="GRAM"/>
</dbReference>
<evidence type="ECO:0000256" key="7">
    <source>
        <dbReference type="ARBA" id="ARBA00022516"/>
    </source>
</evidence>
<evidence type="ECO:0000259" key="23">
    <source>
        <dbReference type="PROSITE" id="PS50003"/>
    </source>
</evidence>
<evidence type="ECO:0000256" key="2">
    <source>
        <dbReference type="ARBA" id="ARBA00004496"/>
    </source>
</evidence>
<evidence type="ECO:0000256" key="14">
    <source>
        <dbReference type="ARBA" id="ARBA00023098"/>
    </source>
</evidence>
<comment type="function">
    <text evidence="21">Sterol glycosyltransferase responsible for the glycosylation of ergosterol to form ergosterol-glucoside.</text>
</comment>
<name>A0A2U3DUD2_PURLI</name>
<comment type="caution">
    <text evidence="24">The sequence shown here is derived from an EMBL/GenBank/DDBJ whole genome shotgun (WGS) entry which is preliminary data.</text>
</comment>
<dbReference type="InterPro" id="IPR010610">
    <property type="entry name" value="EryCIII-like_C"/>
</dbReference>
<feature type="compositionally biased region" description="Low complexity" evidence="22">
    <location>
        <begin position="1013"/>
        <end position="1031"/>
    </location>
</feature>
<organism evidence="24 25">
    <name type="scientific">Purpureocillium lilacinum</name>
    <name type="common">Paecilomyces lilacinus</name>
    <dbReference type="NCBI Taxonomy" id="33203"/>
    <lineage>
        <taxon>Eukaryota</taxon>
        <taxon>Fungi</taxon>
        <taxon>Dikarya</taxon>
        <taxon>Ascomycota</taxon>
        <taxon>Pezizomycotina</taxon>
        <taxon>Sordariomycetes</taxon>
        <taxon>Hypocreomycetidae</taxon>
        <taxon>Hypocreales</taxon>
        <taxon>Ophiocordycipitaceae</taxon>
        <taxon>Purpureocillium</taxon>
    </lineage>
</organism>
<dbReference type="GO" id="GO:0016020">
    <property type="term" value="C:membrane"/>
    <property type="evidence" value="ECO:0007669"/>
    <property type="project" value="UniProtKB-SubCell"/>
</dbReference>
<evidence type="ECO:0000256" key="17">
    <source>
        <dbReference type="ARBA" id="ARBA00023221"/>
    </source>
</evidence>
<keyword evidence="8" id="KW-0328">Glycosyltransferase</keyword>
<evidence type="ECO:0000313" key="25">
    <source>
        <dbReference type="Proteomes" id="UP000245956"/>
    </source>
</evidence>
<dbReference type="PROSITE" id="PS50003">
    <property type="entry name" value="PH_DOMAIN"/>
    <property type="match status" value="1"/>
</dbReference>
<evidence type="ECO:0000256" key="16">
    <source>
        <dbReference type="ARBA" id="ARBA00023166"/>
    </source>
</evidence>
<dbReference type="InterPro" id="IPR050426">
    <property type="entry name" value="Glycosyltransferase_28"/>
</dbReference>
<comment type="similarity">
    <text evidence="3">Belongs to the glycosyltransferase 28 family.</text>
</comment>
<evidence type="ECO:0000256" key="5">
    <source>
        <dbReference type="ARBA" id="ARBA00017894"/>
    </source>
</evidence>
<dbReference type="FunFam" id="3.40.50.2000:FF:000009">
    <property type="entry name" value="Sterol 3-beta-glucosyltransferase UGT80A2"/>
    <property type="match status" value="1"/>
</dbReference>
<reference evidence="24 25" key="1">
    <citation type="journal article" date="2016" name="Front. Microbiol.">
        <title>Genome and transcriptome sequences reveal the specific parasitism of the nematophagous Purpureocillium lilacinum 36-1.</title>
        <authorList>
            <person name="Xie J."/>
            <person name="Li S."/>
            <person name="Mo C."/>
            <person name="Xiao X."/>
            <person name="Peng D."/>
            <person name="Wang G."/>
            <person name="Xiao Y."/>
        </authorList>
    </citation>
    <scope>NUCLEOTIDE SEQUENCE [LARGE SCALE GENOMIC DNA]</scope>
    <source>
        <strain evidence="24 25">36-1</strain>
    </source>
</reference>
<comment type="catalytic activity">
    <reaction evidence="19">
        <text>ergosterol + UDP-alpha-D-glucose = ergosteryl 3-beta-D-glucoside + UDP + H(+)</text>
        <dbReference type="Rhea" id="RHEA:61836"/>
        <dbReference type="ChEBI" id="CHEBI:15378"/>
        <dbReference type="ChEBI" id="CHEBI:16933"/>
        <dbReference type="ChEBI" id="CHEBI:52973"/>
        <dbReference type="ChEBI" id="CHEBI:58223"/>
        <dbReference type="ChEBI" id="CHEBI:58885"/>
    </reaction>
    <physiologicalReaction direction="left-to-right" evidence="19">
        <dbReference type="Rhea" id="RHEA:61837"/>
    </physiologicalReaction>
</comment>
<evidence type="ECO:0000256" key="20">
    <source>
        <dbReference type="ARBA" id="ARBA00049453"/>
    </source>
</evidence>
<keyword evidence="17" id="KW-0753">Steroid metabolism</keyword>
<dbReference type="Gene3D" id="3.40.50.2000">
    <property type="entry name" value="Glycogen Phosphorylase B"/>
    <property type="match status" value="2"/>
</dbReference>
<evidence type="ECO:0000256" key="22">
    <source>
        <dbReference type="SAM" id="MobiDB-lite"/>
    </source>
</evidence>
<feature type="compositionally biased region" description="Polar residues" evidence="22">
    <location>
        <begin position="1131"/>
        <end position="1177"/>
    </location>
</feature>
<dbReference type="SUPFAM" id="SSF53756">
    <property type="entry name" value="UDP-Glycosyltransferase/glycogen phosphorylase"/>
    <property type="match status" value="1"/>
</dbReference>
<comment type="catalytic activity">
    <reaction evidence="20">
        <text>a sterol + UDP-alpha-D-glucose = a sterol 3-beta-D-glucoside + UDP + H(+)</text>
        <dbReference type="Rhea" id="RHEA:22724"/>
        <dbReference type="ChEBI" id="CHEBI:15378"/>
        <dbReference type="ChEBI" id="CHEBI:15889"/>
        <dbReference type="ChEBI" id="CHEBI:37424"/>
        <dbReference type="ChEBI" id="CHEBI:58223"/>
        <dbReference type="ChEBI" id="CHEBI:58885"/>
        <dbReference type="EC" id="2.4.1.173"/>
    </reaction>
    <physiologicalReaction direction="left-to-right" evidence="20">
        <dbReference type="Rhea" id="RHEA:22725"/>
    </physiologicalReaction>
</comment>
<dbReference type="GO" id="GO:0016906">
    <property type="term" value="F:sterol 3-beta-glucosyltransferase activity"/>
    <property type="evidence" value="ECO:0007669"/>
    <property type="project" value="UniProtKB-EC"/>
</dbReference>
<dbReference type="GO" id="GO:0006914">
    <property type="term" value="P:autophagy"/>
    <property type="evidence" value="ECO:0007669"/>
    <property type="project" value="UniProtKB-KW"/>
</dbReference>
<comment type="subcellular location">
    <subcellularLocation>
        <location evidence="2">Cytoplasm</location>
    </subcellularLocation>
    <subcellularLocation>
        <location evidence="1">Membrane</location>
        <topology evidence="1">Peripheral membrane protein</topology>
    </subcellularLocation>
</comment>
<dbReference type="PANTHER" id="PTHR48050:SF25">
    <property type="entry name" value="STEROL 3-BETA-GLUCOSYLTRANSFERASE"/>
    <property type="match status" value="1"/>
</dbReference>
<dbReference type="Gene3D" id="2.30.29.30">
    <property type="entry name" value="Pleckstrin-homology domain (PH domain)/Phosphotyrosine-binding domain (PTB)"/>
    <property type="match status" value="2"/>
</dbReference>
<feature type="compositionally biased region" description="Acidic residues" evidence="22">
    <location>
        <begin position="1930"/>
        <end position="1939"/>
    </location>
</feature>
<dbReference type="SUPFAM" id="SSF50729">
    <property type="entry name" value="PH domain-like"/>
    <property type="match status" value="1"/>
</dbReference>
<feature type="region of interest" description="Disordered" evidence="22">
    <location>
        <begin position="1010"/>
        <end position="1232"/>
    </location>
</feature>
<feature type="compositionally biased region" description="Polar residues" evidence="22">
    <location>
        <begin position="1223"/>
        <end position="1232"/>
    </location>
</feature>
<dbReference type="EMBL" id="LCWV01000029">
    <property type="protein sequence ID" value="PWI65867.1"/>
    <property type="molecule type" value="Genomic_DNA"/>
</dbReference>
<evidence type="ECO:0000256" key="4">
    <source>
        <dbReference type="ARBA" id="ARBA00012650"/>
    </source>
</evidence>
<accession>A0A2U3DUD2</accession>
<dbReference type="CDD" id="cd13215">
    <property type="entry name" value="PH-GRAM1_AGT26"/>
    <property type="match status" value="1"/>
</dbReference>
<feature type="compositionally biased region" description="Polar residues" evidence="22">
    <location>
        <begin position="686"/>
        <end position="697"/>
    </location>
</feature>
<feature type="compositionally biased region" description="Low complexity" evidence="22">
    <location>
        <begin position="1178"/>
        <end position="1188"/>
    </location>
</feature>
<dbReference type="Pfam" id="PF00169">
    <property type="entry name" value="PH"/>
    <property type="match status" value="1"/>
</dbReference>
<keyword evidence="6" id="KW-0963">Cytoplasm</keyword>
<feature type="compositionally biased region" description="Basic residues" evidence="22">
    <location>
        <begin position="704"/>
        <end position="717"/>
    </location>
</feature>
<feature type="compositionally biased region" description="Low complexity" evidence="22">
    <location>
        <begin position="427"/>
        <end position="436"/>
    </location>
</feature>
<dbReference type="Pfam" id="PF02893">
    <property type="entry name" value="GRAM"/>
    <property type="match status" value="1"/>
</dbReference>
<feature type="domain" description="PH" evidence="23">
    <location>
        <begin position="836"/>
        <end position="932"/>
    </location>
</feature>
<feature type="compositionally biased region" description="Basic and acidic residues" evidence="22">
    <location>
        <begin position="788"/>
        <end position="800"/>
    </location>
</feature>
<evidence type="ECO:0000313" key="24">
    <source>
        <dbReference type="EMBL" id="PWI65867.1"/>
    </source>
</evidence>
<evidence type="ECO:0000256" key="3">
    <source>
        <dbReference type="ARBA" id="ARBA00006962"/>
    </source>
</evidence>
<dbReference type="GO" id="GO:0016126">
    <property type="term" value="P:sterol biosynthetic process"/>
    <property type="evidence" value="ECO:0007669"/>
    <property type="project" value="UniProtKB-KW"/>
</dbReference>
<evidence type="ECO:0000256" key="21">
    <source>
        <dbReference type="ARBA" id="ARBA00059773"/>
    </source>
</evidence>
<evidence type="ECO:0000256" key="13">
    <source>
        <dbReference type="ARBA" id="ARBA00023011"/>
    </source>
</evidence>
<protein>
    <recommendedName>
        <fullName evidence="5">Sterol 3-beta-glucosyltransferase</fullName>
        <ecNumber evidence="4">2.4.1.173</ecNumber>
    </recommendedName>
    <alternativeName>
        <fullName evidence="18">Autophagy-related protein 26</fullName>
    </alternativeName>
</protein>
<dbReference type="Pfam" id="PF03033">
    <property type="entry name" value="Glyco_transf_28"/>
    <property type="match status" value="1"/>
</dbReference>
<keyword evidence="9" id="KW-0808">Transferase</keyword>
<dbReference type="FunFam" id="2.30.29.30:FF:000391">
    <property type="entry name" value="Sterol 3-beta-glucosyltransferase"/>
    <property type="match status" value="1"/>
</dbReference>
<feature type="region of interest" description="Disordered" evidence="22">
    <location>
        <begin position="407"/>
        <end position="465"/>
    </location>
</feature>
<keyword evidence="7" id="KW-0444">Lipid biosynthesis</keyword>
<proteinExistence type="inferred from homology"/>
<keyword evidence="13" id="KW-0756">Sterol biosynthesis</keyword>
<evidence type="ECO:0000256" key="10">
    <source>
        <dbReference type="ARBA" id="ARBA00022737"/>
    </source>
</evidence>
<feature type="compositionally biased region" description="Polar residues" evidence="22">
    <location>
        <begin position="1062"/>
        <end position="1084"/>
    </location>
</feature>
<dbReference type="GO" id="GO:0005975">
    <property type="term" value="P:carbohydrate metabolic process"/>
    <property type="evidence" value="ECO:0007669"/>
    <property type="project" value="InterPro"/>
</dbReference>
<feature type="region of interest" description="Disordered" evidence="22">
    <location>
        <begin position="546"/>
        <end position="642"/>
    </location>
</feature>
<keyword evidence="14" id="KW-0443">Lipid metabolism</keyword>
<keyword evidence="12" id="KW-0072">Autophagy</keyword>
<dbReference type="SMART" id="SM00233">
    <property type="entry name" value="PH"/>
    <property type="match status" value="1"/>
</dbReference>
<feature type="region of interest" description="Disordered" evidence="22">
    <location>
        <begin position="1925"/>
        <end position="1982"/>
    </location>
</feature>
<dbReference type="InterPro" id="IPR011993">
    <property type="entry name" value="PH-like_dom_sf"/>
</dbReference>
<evidence type="ECO:0000256" key="6">
    <source>
        <dbReference type="ARBA" id="ARBA00022490"/>
    </source>
</evidence>
<sequence length="1982" mass="219314">MAEHVSYVGSGPYCYANSLAMMLGKESPSPTVIEFATSSPFGMQIIGGNLVFFDPYGWDPAASFDAALKAAGWESTLVIGADAGDALARLKQALMQGPVFVGPVEMGLLRHQPEMKGAIGADHYIVVLRITDDGMVEMHDPHGHPYATLPVAEFMASWRAEKLGYGKPYMLRTDFRQVERGVSEEDVIRRSLDNARRWLSMEGPHDDMPAGSYGNGEAAERLAQKVEAKTLAQGMRMDLVYFAVRVGARRLADAATCLRRIGRDDAADVVARQARLVGALQHPLVVGDNARAATLLRELAPTWNEVEVPDAVMRMTRMSIEDDDPVAQISGAARLWREPHPDTWCGPGGSRCPPPLAAQRHMPGPRLVSDAVAGSHSDWRPLAVAAARVLRREVRYRRLPIVTASGAASLARPRPSRSKALIDRPLAGATGATTGTMRESPQAAATRGRRRPFHPTQPSTALPYSLNPAPPFNLNHRIANCEPDDDASPTAAAPRRSLSPSFRVRIARHCETAPPTHQLAAPVSPAASRGAPPFVVAVVARRPGPSSVHLRRSDHLRRSTSFASQPMARPTSPPGADVPVPGGARASGDGRDESHRRIGRKLQKRRREEPHAVELPEPLKGDDSEDEVSPNDAASTRGGPMSINMNQSIFGLIAAAGSRVDFNERFDDASSDDEDSQQPGRREDLSQTVILQPSASDPTDKAAKRGHKKRLSGHRLLKSFATLPKRKLKSKRESSRLSAPAPGSDEQSESSEPSQTPAITLDKDDTRLAPVMSRMLQARAEMSSRPSFDIERRSSDLGRDDGDEASQLARRLMEIFEFDKPEEVIEGNVAPFCPNVVAKSGYLSKSGKRNPKYNRYWFRLKGDVLSYYRDSTNLYFPHGHIDLRFGISASIVDREKDGVHFNVVTSHRTYNFRADSAPSAKEWVKSLQRVIFRSHNDGDSVKISLPIDNVIDVEETQMMEFSETCKIRVIDNDETYAIDEYFFSFFSFGREAINVLKILVEDAAPNSRTAGKATAEQESSSASAPASAPVSLGGSKSVSRNDLVVDKIRTTKMPEPVKATLSPMSPQSTNPSPRASCEVSSRTSLDAFRGLGRRSHEVSGLMQEESPRRSFSGTRRSQSHRRRDERRRNILESSESNLQSSTDDPSYSNLTVSVTDEPSASQILRGSEVFQSPTMRHSPSSSPSADAARQARDPLSVHPPPPHHSATTGHISQLGYHGDFDQRPSTPTLQSITKMGSYPLQRAGAFADYLNKTSKRMSSLLATESMGYVEKVSGMWKGGRKHYDEPAGLRPDEDELEEDSEGKIQTSMERFRAHFALPETERLQATYFGYILRVLPLYGKIYISDRSFCFRSLLPGTRTKLILPLKDVETAHKEKGFRFGYNGLVVVIRGHEELFFEFSQLDVRDDCAVTLLQSLETTKYLKESGILQEEEREEEDSAIAERDALKSARQGEHPEHDVQLPQQTASMENAPTILMDETDGSFLNFKPPNPLKITCLTIGSRGDVQPYIALCKGLLAEGHKPRIATHAEFQGWIESHGIEFAPVAGDPGELMRLCIENGTFTLSFLREANSTFRGWLAELLDSAYQACEGSELLIESPSAMAGIHIAEKLGIPYFRAFTMPWTRTRAYPHAFIMPEHKMGGAYNYMTYVMFDNIFWKATAHQVNRWRNKTLGLPNTGLEKMQPNKVPFLYNFSPSVVAPPLDFSDWIRVTGYWFLDEGDEYQPPQELDDFIKRARADGKKIVYVGFGSIIVNDPAKMTQEVIDAVRKADVRCILSKGWSDRITPKNDTAKPRPDEPEMPPEIYVIKSAPHDWLFRQIDAAAHHGGSGTTGASLRAGIPTIIRPFFGDQYFFASRVEDLGVGVWVKRWGTNSFGRALWEVTRNERMIVKARVLGEQIRKEKGVDLAIQNIYRDLEYATSLIKRKAGKNAQMDTEDDEDTEESWTFVGSDEPDPDVVTKKLSEGLGGLGMGRDRALGSQAIKGSA</sequence>
<evidence type="ECO:0000256" key="12">
    <source>
        <dbReference type="ARBA" id="ARBA00023006"/>
    </source>
</evidence>
<evidence type="ECO:0000256" key="18">
    <source>
        <dbReference type="ARBA" id="ARBA00029843"/>
    </source>
</evidence>
<evidence type="ECO:0000256" key="15">
    <source>
        <dbReference type="ARBA" id="ARBA00023136"/>
    </source>
</evidence>
<evidence type="ECO:0000256" key="19">
    <source>
        <dbReference type="ARBA" id="ARBA00047886"/>
    </source>
</evidence>
<feature type="compositionally biased region" description="Basic and acidic residues" evidence="22">
    <location>
        <begin position="606"/>
        <end position="622"/>
    </location>
</feature>
<keyword evidence="11" id="KW-0752">Steroid biosynthesis</keyword>
<gene>
    <name evidence="24" type="ORF">PCL_05595</name>
</gene>
<evidence type="ECO:0000256" key="8">
    <source>
        <dbReference type="ARBA" id="ARBA00022676"/>
    </source>
</evidence>
<evidence type="ECO:0000256" key="9">
    <source>
        <dbReference type="ARBA" id="ARBA00022679"/>
    </source>
</evidence>
<dbReference type="CDD" id="cd03784">
    <property type="entry name" value="GT1_Gtf-like"/>
    <property type="match status" value="1"/>
</dbReference>